<gene>
    <name evidence="5" type="ORF">J2Z37_001047</name>
</gene>
<evidence type="ECO:0000256" key="2">
    <source>
        <dbReference type="ARBA" id="ARBA00034301"/>
    </source>
</evidence>
<dbReference type="SUPFAM" id="SSF56281">
    <property type="entry name" value="Metallo-hydrolase/oxidoreductase"/>
    <property type="match status" value="1"/>
</dbReference>
<sequence>MIAKHCTVYPIIVPTPYNLKSFNFYLVEEAGSLSLIDAGVDTVDAWELLRQTLTKHGFAFSDLKQILVTHNHHDHIGLINRICAQQAVPVYAHAEAIPRMKRDPKFLTMRIKFFEQLYREMGCGPMGEKQIEKLKEAVHNNQHQMIRTDILPFTGSDSIGDFQIIETPGHAPDHVSFFDPKKKWLFVGDHLIQHISSNAIVEPDQQGQRILTLIQYKESLQKCLTIDAEIIFPGHGELIRNHQELIHRRLTRMDQKAEKMLELLASGLSTANQLAQTLYKGKYESEFSLVMSEIIGHLDYLEANGRIQKDQKDGVWQYSPLN</sequence>
<dbReference type="EMBL" id="JAGGKT010000002">
    <property type="protein sequence ID" value="MBP1931050.1"/>
    <property type="molecule type" value="Genomic_DNA"/>
</dbReference>
<feature type="domain" description="Metallo-beta-lactamase" evidence="4">
    <location>
        <begin position="21"/>
        <end position="235"/>
    </location>
</feature>
<evidence type="ECO:0000259" key="4">
    <source>
        <dbReference type="SMART" id="SM00849"/>
    </source>
</evidence>
<dbReference type="InterPro" id="IPR050662">
    <property type="entry name" value="Sec-metab_biosynth-thioest"/>
</dbReference>
<organism evidence="5 6">
    <name type="scientific">Ammoniphilus resinae</name>
    <dbReference type="NCBI Taxonomy" id="861532"/>
    <lineage>
        <taxon>Bacteria</taxon>
        <taxon>Bacillati</taxon>
        <taxon>Bacillota</taxon>
        <taxon>Bacilli</taxon>
        <taxon>Bacillales</taxon>
        <taxon>Paenibacillaceae</taxon>
        <taxon>Aneurinibacillus group</taxon>
        <taxon>Ammoniphilus</taxon>
    </lineage>
</organism>
<proteinExistence type="predicted"/>
<dbReference type="InterPro" id="IPR036866">
    <property type="entry name" value="RibonucZ/Hydroxyglut_hydro"/>
</dbReference>
<comment type="caution">
    <text evidence="5">The sequence shown here is derived from an EMBL/GenBank/DDBJ whole genome shotgun (WGS) entry which is preliminary data.</text>
</comment>
<dbReference type="Gene3D" id="3.60.15.10">
    <property type="entry name" value="Ribonuclease Z/Hydroxyacylglutathione hydrolase-like"/>
    <property type="match status" value="1"/>
</dbReference>
<evidence type="ECO:0000256" key="3">
    <source>
        <dbReference type="ARBA" id="ARBA00048505"/>
    </source>
</evidence>
<dbReference type="PANTHER" id="PTHR23131:SF4">
    <property type="entry name" value="METALLO-BETA-LACTAMASE SUPERFAMILY POTEIN"/>
    <property type="match status" value="1"/>
</dbReference>
<evidence type="ECO:0000313" key="5">
    <source>
        <dbReference type="EMBL" id="MBP1931050.1"/>
    </source>
</evidence>
<name>A0ABS4GLB5_9BACL</name>
<keyword evidence="6" id="KW-1185">Reference proteome</keyword>
<dbReference type="Pfam" id="PF00753">
    <property type="entry name" value="Lactamase_B"/>
    <property type="match status" value="1"/>
</dbReference>
<dbReference type="InterPro" id="IPR001279">
    <property type="entry name" value="Metallo-B-lactamas"/>
</dbReference>
<dbReference type="RefSeq" id="WP_209809148.1">
    <property type="nucleotide sequence ID" value="NZ_JAGGKT010000002.1"/>
</dbReference>
<protein>
    <submittedName>
        <fullName evidence="5">Glyoxylase-like metal-dependent hydrolase (Beta-lactamase superfamily II)</fullName>
    </submittedName>
</protein>
<dbReference type="SMART" id="SM00849">
    <property type="entry name" value="Lactamase_B"/>
    <property type="match status" value="1"/>
</dbReference>
<dbReference type="Proteomes" id="UP001519343">
    <property type="component" value="Unassembled WGS sequence"/>
</dbReference>
<comment type="function">
    <text evidence="2">Counteracts the endogenous Pycsar antiviral defense system. Phosphodiesterase that enables metal-dependent hydrolysis of host cyclic nucleotide Pycsar defense signals such as cCMP and cUMP.</text>
</comment>
<comment type="catalytic activity">
    <reaction evidence="1">
        <text>3',5'-cyclic CMP + H2O = CMP + H(+)</text>
        <dbReference type="Rhea" id="RHEA:72675"/>
        <dbReference type="ChEBI" id="CHEBI:15377"/>
        <dbReference type="ChEBI" id="CHEBI:15378"/>
        <dbReference type="ChEBI" id="CHEBI:58003"/>
        <dbReference type="ChEBI" id="CHEBI:60377"/>
    </reaction>
    <physiologicalReaction direction="left-to-right" evidence="1">
        <dbReference type="Rhea" id="RHEA:72676"/>
    </physiologicalReaction>
</comment>
<accession>A0ABS4GLB5</accession>
<reference evidence="5 6" key="1">
    <citation type="submission" date="2021-03" db="EMBL/GenBank/DDBJ databases">
        <title>Genomic Encyclopedia of Type Strains, Phase IV (KMG-IV): sequencing the most valuable type-strain genomes for metagenomic binning, comparative biology and taxonomic classification.</title>
        <authorList>
            <person name="Goeker M."/>
        </authorList>
    </citation>
    <scope>NUCLEOTIDE SEQUENCE [LARGE SCALE GENOMIC DNA]</scope>
    <source>
        <strain evidence="5 6">DSM 24738</strain>
    </source>
</reference>
<evidence type="ECO:0000313" key="6">
    <source>
        <dbReference type="Proteomes" id="UP001519343"/>
    </source>
</evidence>
<comment type="catalytic activity">
    <reaction evidence="3">
        <text>3',5'-cyclic UMP + H2O = UMP + H(+)</text>
        <dbReference type="Rhea" id="RHEA:70575"/>
        <dbReference type="ChEBI" id="CHEBI:15377"/>
        <dbReference type="ChEBI" id="CHEBI:15378"/>
        <dbReference type="ChEBI" id="CHEBI:57865"/>
        <dbReference type="ChEBI" id="CHEBI:184387"/>
    </reaction>
    <physiologicalReaction direction="left-to-right" evidence="3">
        <dbReference type="Rhea" id="RHEA:70576"/>
    </physiologicalReaction>
</comment>
<dbReference type="PANTHER" id="PTHR23131">
    <property type="entry name" value="ENDORIBONUCLEASE LACTB2"/>
    <property type="match status" value="1"/>
</dbReference>
<evidence type="ECO:0000256" key="1">
    <source>
        <dbReference type="ARBA" id="ARBA00034221"/>
    </source>
</evidence>